<evidence type="ECO:0000256" key="11">
    <source>
        <dbReference type="ARBA" id="ARBA00023268"/>
    </source>
</evidence>
<dbReference type="InterPro" id="IPR001763">
    <property type="entry name" value="Rhodanese-like_dom"/>
</dbReference>
<evidence type="ECO:0000259" key="14">
    <source>
        <dbReference type="PROSITE" id="PS50206"/>
    </source>
</evidence>
<dbReference type="InParanoid" id="A0A409XM17"/>
<evidence type="ECO:0000256" key="13">
    <source>
        <dbReference type="HAMAP-Rule" id="MF_03049"/>
    </source>
</evidence>
<keyword evidence="11 13" id="KW-0511">Multifunctional enzyme</keyword>
<evidence type="ECO:0000256" key="6">
    <source>
        <dbReference type="ARBA" id="ARBA00022723"/>
    </source>
</evidence>
<evidence type="ECO:0000256" key="9">
    <source>
        <dbReference type="ARBA" id="ARBA00022833"/>
    </source>
</evidence>
<dbReference type="Pfam" id="PF00899">
    <property type="entry name" value="ThiF"/>
    <property type="match status" value="1"/>
</dbReference>
<proteinExistence type="inferred from homology"/>
<dbReference type="InterPro" id="IPR035985">
    <property type="entry name" value="Ubiquitin-activating_enz"/>
</dbReference>
<evidence type="ECO:0000256" key="2">
    <source>
        <dbReference type="ARBA" id="ARBA00022490"/>
    </source>
</evidence>
<comment type="similarity">
    <text evidence="13">In the N-terminal section; belongs to the HesA/MoeB/ThiF family. UBA4 subfamily.</text>
</comment>
<dbReference type="Gene3D" id="3.40.50.720">
    <property type="entry name" value="NAD(P)-binding Rossmann-like Domain"/>
    <property type="match status" value="1"/>
</dbReference>
<evidence type="ECO:0000256" key="8">
    <source>
        <dbReference type="ARBA" id="ARBA00022786"/>
    </source>
</evidence>
<feature type="binding site" evidence="13">
    <location>
        <position position="173"/>
    </location>
    <ligand>
        <name>Zn(2+)</name>
        <dbReference type="ChEBI" id="CHEBI:29105"/>
    </ligand>
</feature>
<evidence type="ECO:0000256" key="7">
    <source>
        <dbReference type="ARBA" id="ARBA00022741"/>
    </source>
</evidence>
<keyword evidence="3 13" id="KW-0808">Transferase</keyword>
<dbReference type="STRING" id="93625.A0A409XM17"/>
<name>A0A409XM17_PSICY</name>
<feature type="domain" description="Rhodanese" evidence="14">
    <location>
        <begin position="302"/>
        <end position="394"/>
    </location>
</feature>
<comment type="caution">
    <text evidence="15">The sequence shown here is derived from an EMBL/GenBank/DDBJ whole genome shotgun (WGS) entry which is preliminary data.</text>
</comment>
<dbReference type="GO" id="GO:0032447">
    <property type="term" value="P:protein urmylation"/>
    <property type="evidence" value="ECO:0007669"/>
    <property type="project" value="TreeGrafter"/>
</dbReference>
<evidence type="ECO:0000256" key="5">
    <source>
        <dbReference type="ARBA" id="ARBA00022695"/>
    </source>
</evidence>
<comment type="cofactor">
    <cofactor evidence="13">
        <name>Zn(2+)</name>
        <dbReference type="ChEBI" id="CHEBI:29105"/>
    </cofactor>
    <text evidence="13">Binds 1 zinc ion per subunit.</text>
</comment>
<evidence type="ECO:0000256" key="12">
    <source>
        <dbReference type="ARBA" id="ARBA00075323"/>
    </source>
</evidence>
<comment type="pathway">
    <text evidence="13">tRNA modification; 5-methoxycarbonylmethyl-2-thiouridine-tRNA biosynthesis.</text>
</comment>
<keyword evidence="6 13" id="KW-0479">Metal-binding</keyword>
<dbReference type="InterPro" id="IPR028885">
    <property type="entry name" value="MOCS3/Uba4"/>
</dbReference>
<keyword evidence="2 13" id="KW-0963">Cytoplasm</keyword>
<dbReference type="OrthoDB" id="10261062at2759"/>
<dbReference type="SUPFAM" id="SSF69572">
    <property type="entry name" value="Activating enzymes of the ubiquitin-like proteins"/>
    <property type="match status" value="1"/>
</dbReference>
<feature type="active site" description="Cysteine persulfide intermediate; for sulfurtransferase activity" evidence="13">
    <location>
        <position position="353"/>
    </location>
</feature>
<dbReference type="FunFam" id="3.40.250.10:FF:000014">
    <property type="entry name" value="Adenylyltransferase and sulfurtransferase MOCS3"/>
    <property type="match status" value="1"/>
</dbReference>
<dbReference type="PANTHER" id="PTHR10953">
    <property type="entry name" value="UBIQUITIN-ACTIVATING ENZYME E1"/>
    <property type="match status" value="1"/>
</dbReference>
<protein>
    <recommendedName>
        <fullName evidence="12">Needs CLA4 to survive protein 3</fullName>
    </recommendedName>
</protein>
<dbReference type="PROSITE" id="PS50206">
    <property type="entry name" value="RHODANESE_3"/>
    <property type="match status" value="1"/>
</dbReference>
<dbReference type="GO" id="GO:0042292">
    <property type="term" value="F:URM1 activating enzyme activity"/>
    <property type="evidence" value="ECO:0007669"/>
    <property type="project" value="TreeGrafter"/>
</dbReference>
<dbReference type="PANTHER" id="PTHR10953:SF102">
    <property type="entry name" value="ADENYLYLTRANSFERASE AND SULFURTRANSFERASE MOCS3"/>
    <property type="match status" value="1"/>
</dbReference>
<keyword evidence="16" id="KW-1185">Reference proteome</keyword>
<dbReference type="InterPro" id="IPR000594">
    <property type="entry name" value="ThiF_NAD_FAD-bd"/>
</dbReference>
<feature type="binding site" evidence="13">
    <location>
        <begin position="131"/>
        <end position="132"/>
    </location>
    <ligand>
        <name>ATP</name>
        <dbReference type="ChEBI" id="CHEBI:30616"/>
    </ligand>
</feature>
<feature type="binding site" evidence="13">
    <location>
        <position position="248"/>
    </location>
    <ligand>
        <name>Zn(2+)</name>
        <dbReference type="ChEBI" id="CHEBI:29105"/>
    </ligand>
</feature>
<dbReference type="GO" id="GO:0005829">
    <property type="term" value="C:cytosol"/>
    <property type="evidence" value="ECO:0007669"/>
    <property type="project" value="UniProtKB-SubCell"/>
</dbReference>
<accession>A0A409XM17</accession>
<dbReference type="GO" id="GO:0004792">
    <property type="term" value="F:thiosulfate-cyanide sulfurtransferase activity"/>
    <property type="evidence" value="ECO:0007669"/>
    <property type="project" value="TreeGrafter"/>
</dbReference>
<evidence type="ECO:0000256" key="4">
    <source>
        <dbReference type="ARBA" id="ARBA00022694"/>
    </source>
</evidence>
<comment type="subcellular location">
    <subcellularLocation>
        <location evidence="1">Cytoplasm</location>
        <location evidence="1">Cytosol</location>
    </subcellularLocation>
</comment>
<feature type="binding site" evidence="13">
    <location>
        <position position="63"/>
    </location>
    <ligand>
        <name>ATP</name>
        <dbReference type="ChEBI" id="CHEBI:30616"/>
    </ligand>
</feature>
<dbReference type="InterPro" id="IPR036873">
    <property type="entry name" value="Rhodanese-like_dom_sf"/>
</dbReference>
<dbReference type="NCBIfam" id="NF004281">
    <property type="entry name" value="PRK05690.1"/>
    <property type="match status" value="1"/>
</dbReference>
<keyword evidence="8" id="KW-0833">Ubl conjugation pathway</keyword>
<evidence type="ECO:0000313" key="16">
    <source>
        <dbReference type="Proteomes" id="UP000283269"/>
    </source>
</evidence>
<dbReference type="SMART" id="SM00450">
    <property type="entry name" value="RHOD"/>
    <property type="match status" value="1"/>
</dbReference>
<dbReference type="UniPathway" id="UPA00988"/>
<reference evidence="15 16" key="1">
    <citation type="journal article" date="2018" name="Evol. Lett.">
        <title>Horizontal gene cluster transfer increased hallucinogenic mushroom diversity.</title>
        <authorList>
            <person name="Reynolds H.T."/>
            <person name="Vijayakumar V."/>
            <person name="Gluck-Thaler E."/>
            <person name="Korotkin H.B."/>
            <person name="Matheny P.B."/>
            <person name="Slot J.C."/>
        </authorList>
    </citation>
    <scope>NUCLEOTIDE SEQUENCE [LARGE SCALE GENOMIC DNA]</scope>
    <source>
        <strain evidence="15 16">2631</strain>
    </source>
</reference>
<dbReference type="AlphaFoldDB" id="A0A409XM17"/>
<dbReference type="CDD" id="cd00757">
    <property type="entry name" value="ThiF_MoeB_HesA_family"/>
    <property type="match status" value="1"/>
</dbReference>
<dbReference type="Gene3D" id="3.40.250.10">
    <property type="entry name" value="Rhodanese-like domain"/>
    <property type="match status" value="1"/>
</dbReference>
<dbReference type="FunCoup" id="A0A409XM17">
    <property type="interactions" value="376"/>
</dbReference>
<evidence type="ECO:0000256" key="3">
    <source>
        <dbReference type="ARBA" id="ARBA00022679"/>
    </source>
</evidence>
<dbReference type="FunFam" id="3.40.50.720:FF:000033">
    <property type="entry name" value="Adenylyltransferase and sulfurtransferase MOCS3"/>
    <property type="match status" value="1"/>
</dbReference>
<evidence type="ECO:0000256" key="10">
    <source>
        <dbReference type="ARBA" id="ARBA00022840"/>
    </source>
</evidence>
<keyword evidence="10 13" id="KW-0067">ATP-binding</keyword>
<sequence>MTTPIPLQDYQRYGRQMILDGFGLPGQIKLHQSSVVVVGAGGLGCPALQYLGAAGIGRLGIIDHDRVELSNLQRQILHNEDTVGMYKAESAALALKRTNSGLDVDVMTVALTADNALSLLRPYDIILDCTDNAATRYLLSDAAVALKKPLVSGAAQKFEGQLCVYNLGPTGPCYRCLYPTPPPQDAMGSCEELGILGVVTGIIGNMQALETIKIILGTNDQTPSMLLFSALGSPPFRTIKLRQKKATCTACSDPSNALSSITNTNYVQFCGGPVPDWVNEGRVPGDIGYRIQPQALHDLLSSQNPLKLIDVRPRTEYGICSLPGSENIPLKELLVKPENYAPSGSDTDVYVVCRLGNDSQIAAEALRRVKNDVIVKDVIGGLRAWTHQVDSEFPLY</sequence>
<dbReference type="InterPro" id="IPR045886">
    <property type="entry name" value="ThiF/MoeB/HesA"/>
</dbReference>
<feature type="binding site" evidence="13">
    <location>
        <position position="87"/>
    </location>
    <ligand>
        <name>ATP</name>
        <dbReference type="ChEBI" id="CHEBI:30616"/>
    </ligand>
</feature>
<feature type="binding site" evidence="13">
    <location>
        <begin position="70"/>
        <end position="74"/>
    </location>
    <ligand>
        <name>ATP</name>
        <dbReference type="ChEBI" id="CHEBI:30616"/>
    </ligand>
</feature>
<dbReference type="GO" id="GO:0002143">
    <property type="term" value="P:tRNA wobble position uridine thiolation"/>
    <property type="evidence" value="ECO:0007669"/>
    <property type="project" value="InterPro"/>
</dbReference>
<dbReference type="GO" id="GO:0070566">
    <property type="term" value="F:adenylyltransferase activity"/>
    <property type="evidence" value="ECO:0007669"/>
    <property type="project" value="InterPro"/>
</dbReference>
<evidence type="ECO:0000256" key="1">
    <source>
        <dbReference type="ARBA" id="ARBA00004514"/>
    </source>
</evidence>
<keyword evidence="9 13" id="KW-0862">Zinc</keyword>
<dbReference type="HAMAP" id="MF_03049">
    <property type="entry name" value="MOCS3_Uba4"/>
    <property type="match status" value="1"/>
</dbReference>
<keyword evidence="4 13" id="KW-0819">tRNA processing</keyword>
<feature type="active site" description="Glycyl thioester intermediate; for adenylyltransferase activity" evidence="13">
    <location>
        <position position="190"/>
    </location>
</feature>
<gene>
    <name evidence="13" type="primary">UBA4</name>
    <name evidence="15" type="ORF">CVT25_000270</name>
</gene>
<dbReference type="Proteomes" id="UP000283269">
    <property type="component" value="Unassembled WGS sequence"/>
</dbReference>
<dbReference type="GO" id="GO:0046872">
    <property type="term" value="F:metal ion binding"/>
    <property type="evidence" value="ECO:0007669"/>
    <property type="project" value="UniProtKB-KW"/>
</dbReference>
<keyword evidence="5" id="KW-0548">Nucleotidyltransferase</keyword>
<feature type="binding site" evidence="13">
    <location>
        <position position="42"/>
    </location>
    <ligand>
        <name>ATP</name>
        <dbReference type="ChEBI" id="CHEBI:30616"/>
    </ligand>
</feature>
<feature type="binding site" evidence="13">
    <location>
        <position position="251"/>
    </location>
    <ligand>
        <name>Zn(2+)</name>
        <dbReference type="ChEBI" id="CHEBI:29105"/>
    </ligand>
</feature>
<dbReference type="GO" id="GO:0005524">
    <property type="term" value="F:ATP binding"/>
    <property type="evidence" value="ECO:0007669"/>
    <property type="project" value="UniProtKB-KW"/>
</dbReference>
<feature type="binding site" evidence="13">
    <location>
        <position position="176"/>
    </location>
    <ligand>
        <name>Zn(2+)</name>
        <dbReference type="ChEBI" id="CHEBI:29105"/>
    </ligand>
</feature>
<dbReference type="EMBL" id="NHYD01001238">
    <property type="protein sequence ID" value="PPQ91823.1"/>
    <property type="molecule type" value="Genomic_DNA"/>
</dbReference>
<evidence type="ECO:0000313" key="15">
    <source>
        <dbReference type="EMBL" id="PPQ91823.1"/>
    </source>
</evidence>
<keyword evidence="7 13" id="KW-0547">Nucleotide-binding</keyword>
<organism evidence="15 16">
    <name type="scientific">Psilocybe cyanescens</name>
    <dbReference type="NCBI Taxonomy" id="93625"/>
    <lineage>
        <taxon>Eukaryota</taxon>
        <taxon>Fungi</taxon>
        <taxon>Dikarya</taxon>
        <taxon>Basidiomycota</taxon>
        <taxon>Agaricomycotina</taxon>
        <taxon>Agaricomycetes</taxon>
        <taxon>Agaricomycetidae</taxon>
        <taxon>Agaricales</taxon>
        <taxon>Agaricineae</taxon>
        <taxon>Strophariaceae</taxon>
        <taxon>Psilocybe</taxon>
    </lineage>
</organism>
<dbReference type="Pfam" id="PF00581">
    <property type="entry name" value="Rhodanese"/>
    <property type="match status" value="1"/>
</dbReference>